<sequence>MQAAIETKSLRIADKAGADALIAHIMQTMQALQAILSEEGEHVRVGRLRQGLSQTELKTALGATYMQSLEVAKANAIALARFAPESIEELKSAHRRFAQVVKTSQIVLATARTVSESLVKSLADDMNRSRTATVYGRPSQPPSPYGKGPAGRSQPLVLSRNL</sequence>
<name>A0A679IH86_9HYPH</name>
<evidence type="ECO:0000256" key="1">
    <source>
        <dbReference type="SAM" id="MobiDB-lite"/>
    </source>
</evidence>
<feature type="region of interest" description="Disordered" evidence="1">
    <location>
        <begin position="129"/>
        <end position="162"/>
    </location>
</feature>
<dbReference type="EMBL" id="LR743504">
    <property type="protein sequence ID" value="CAA2099176.1"/>
    <property type="molecule type" value="Genomic_DNA"/>
</dbReference>
<dbReference type="AlphaFoldDB" id="A0A679IH86"/>
<accession>A0A679IH86</accession>
<proteinExistence type="predicted"/>
<reference evidence="2" key="1">
    <citation type="submission" date="2019-12" db="EMBL/GenBank/DDBJ databases">
        <authorList>
            <person name="Cremers G."/>
        </authorList>
    </citation>
    <scope>NUCLEOTIDE SEQUENCE</scope>
    <source>
        <strain evidence="2">Mbul1</strain>
    </source>
</reference>
<gene>
    <name evidence="2" type="ORF">MBUL_00015</name>
</gene>
<protein>
    <submittedName>
        <fullName evidence="2">Uncharacterized protein</fullName>
    </submittedName>
</protein>
<organism evidence="2">
    <name type="scientific">Methylobacterium bullatum</name>
    <dbReference type="NCBI Taxonomy" id="570505"/>
    <lineage>
        <taxon>Bacteria</taxon>
        <taxon>Pseudomonadati</taxon>
        <taxon>Pseudomonadota</taxon>
        <taxon>Alphaproteobacteria</taxon>
        <taxon>Hyphomicrobiales</taxon>
        <taxon>Methylobacteriaceae</taxon>
        <taxon>Methylobacterium</taxon>
    </lineage>
</organism>
<evidence type="ECO:0000313" key="2">
    <source>
        <dbReference type="EMBL" id="CAA2099176.1"/>
    </source>
</evidence>